<reference evidence="2 3" key="1">
    <citation type="submission" date="2024-01" db="EMBL/GenBank/DDBJ databases">
        <title>The complete chloroplast genome sequence of Lithospermum erythrorhizon: insights into the phylogenetic relationship among Boraginaceae species and the maternal lineages of purple gromwells.</title>
        <authorList>
            <person name="Okada T."/>
            <person name="Watanabe K."/>
        </authorList>
    </citation>
    <scope>NUCLEOTIDE SEQUENCE [LARGE SCALE GENOMIC DNA]</scope>
</reference>
<keyword evidence="1" id="KW-0812">Transmembrane</keyword>
<dbReference type="Proteomes" id="UP001454036">
    <property type="component" value="Unassembled WGS sequence"/>
</dbReference>
<dbReference type="AlphaFoldDB" id="A0AAV3RTJ0"/>
<name>A0AAV3RTJ0_LITER</name>
<sequence>MEFFINSFYVFHCRNLRGNNFSKPFPQLLLNKAKSGVLKFDYDGGTDSGDACQSDESCNNKKTKKSIVVPIAAAGGGVLLIICATMFALFFIRSRKPKATFKIVDAVDQERRFIEDPNSTPMSQISNHNNVIIASNSRQFTYHQVLQITNNFKD</sequence>
<dbReference type="EMBL" id="BAABME010011043">
    <property type="protein sequence ID" value="GAA0183151.1"/>
    <property type="molecule type" value="Genomic_DNA"/>
</dbReference>
<keyword evidence="3" id="KW-1185">Reference proteome</keyword>
<protein>
    <submittedName>
        <fullName evidence="2">Uncharacterized protein</fullName>
    </submittedName>
</protein>
<organism evidence="2 3">
    <name type="scientific">Lithospermum erythrorhizon</name>
    <name type="common">Purple gromwell</name>
    <name type="synonym">Lithospermum officinale var. erythrorhizon</name>
    <dbReference type="NCBI Taxonomy" id="34254"/>
    <lineage>
        <taxon>Eukaryota</taxon>
        <taxon>Viridiplantae</taxon>
        <taxon>Streptophyta</taxon>
        <taxon>Embryophyta</taxon>
        <taxon>Tracheophyta</taxon>
        <taxon>Spermatophyta</taxon>
        <taxon>Magnoliopsida</taxon>
        <taxon>eudicotyledons</taxon>
        <taxon>Gunneridae</taxon>
        <taxon>Pentapetalae</taxon>
        <taxon>asterids</taxon>
        <taxon>lamiids</taxon>
        <taxon>Boraginales</taxon>
        <taxon>Boraginaceae</taxon>
        <taxon>Boraginoideae</taxon>
        <taxon>Lithospermeae</taxon>
        <taxon>Lithospermum</taxon>
    </lineage>
</organism>
<comment type="caution">
    <text evidence="2">The sequence shown here is derived from an EMBL/GenBank/DDBJ whole genome shotgun (WGS) entry which is preliminary data.</text>
</comment>
<gene>
    <name evidence="2" type="ORF">LIER_30618</name>
</gene>
<evidence type="ECO:0000313" key="3">
    <source>
        <dbReference type="Proteomes" id="UP001454036"/>
    </source>
</evidence>
<dbReference type="PANTHER" id="PTHR45631:SF202">
    <property type="entry name" value="SENESCENCE-INDUCED RECEPTOR-LIKE SERINE_THREONINE-PROTEIN KINASE"/>
    <property type="match status" value="1"/>
</dbReference>
<evidence type="ECO:0000313" key="2">
    <source>
        <dbReference type="EMBL" id="GAA0183151.1"/>
    </source>
</evidence>
<feature type="transmembrane region" description="Helical" evidence="1">
    <location>
        <begin position="67"/>
        <end position="92"/>
    </location>
</feature>
<evidence type="ECO:0000256" key="1">
    <source>
        <dbReference type="SAM" id="Phobius"/>
    </source>
</evidence>
<proteinExistence type="predicted"/>
<dbReference type="PANTHER" id="PTHR45631">
    <property type="entry name" value="OS07G0107800 PROTEIN-RELATED"/>
    <property type="match status" value="1"/>
</dbReference>
<accession>A0AAV3RTJ0</accession>
<keyword evidence="1" id="KW-0472">Membrane</keyword>
<keyword evidence="1" id="KW-1133">Transmembrane helix</keyword>